<dbReference type="STRING" id="282301.A0A267DIF4"/>
<accession>A0A267DIF4</accession>
<evidence type="ECO:0000313" key="1">
    <source>
        <dbReference type="EMBL" id="PAA48434.1"/>
    </source>
</evidence>
<name>A0A267DIF4_9PLAT</name>
<dbReference type="AlphaFoldDB" id="A0A267DIF4"/>
<protein>
    <submittedName>
        <fullName evidence="1">Uncharacterized protein</fullName>
    </submittedName>
</protein>
<proteinExistence type="predicted"/>
<dbReference type="EMBL" id="NIVC01004150">
    <property type="protein sequence ID" value="PAA48434.1"/>
    <property type="molecule type" value="Genomic_DNA"/>
</dbReference>
<feature type="non-terminal residue" evidence="1">
    <location>
        <position position="1"/>
    </location>
</feature>
<dbReference type="Proteomes" id="UP000215902">
    <property type="component" value="Unassembled WGS sequence"/>
</dbReference>
<evidence type="ECO:0000313" key="2">
    <source>
        <dbReference type="Proteomes" id="UP000215902"/>
    </source>
</evidence>
<gene>
    <name evidence="1" type="ORF">BOX15_Mlig000287g1</name>
</gene>
<comment type="caution">
    <text evidence="1">The sequence shown here is derived from an EMBL/GenBank/DDBJ whole genome shotgun (WGS) entry which is preliminary data.</text>
</comment>
<reference evidence="1 2" key="1">
    <citation type="submission" date="2017-06" db="EMBL/GenBank/DDBJ databases">
        <title>A platform for efficient transgenesis in Macrostomum lignano, a flatworm model organism for stem cell research.</title>
        <authorList>
            <person name="Berezikov E."/>
        </authorList>
    </citation>
    <scope>NUCLEOTIDE SEQUENCE [LARGE SCALE GENOMIC DNA]</scope>
    <source>
        <strain evidence="1">DV1</strain>
        <tissue evidence="1">Whole organism</tissue>
    </source>
</reference>
<keyword evidence="2" id="KW-1185">Reference proteome</keyword>
<sequence length="1093" mass="123153">RFRFQKRINTSLFSSIYSQTTSKTTMKLLILLGLASLAFAFAQAAPLQEVAKGELQDDAFILDLIGIDVEEVKAILRELAQNGMDAAIELAKRMLEHAQGALKDILIKVLEILERQKSAYILDIIGIDMEQIKAILRELAEHGKQAAIELAKRLLQEASGIAKDLLVKVLEWLENRNDDAYILDIIGIDMEQIKAILRELAEHGKQAAIELAKRLVQEASGIAKDLLVKVLEWLENRNDDAFILDLIGIDVEEVKAILRELAQNGKQAAIELAKKMLQHAQGALKDILIKVLEILERQRSAYILDIIGIDIEQVKAILRELAEHGKQAAIELAKRLLQEAQGALKDILIRVLEWLENRNDDAFILDLIGIDVEEVKAILRELAQNGMDAAIELAKRMLEHAQGALKDILIKVLEILERQRSAYILDIIGIDMEQIKAILRELAEHGKQAAIELAKRLLQEASGIAKDLLVKVLEWLENRNDDAYILDIIGIDMEQIKAILRELAEHGKQAAIELAKRLLQEASGIARDLLVKVLEWLENRNDDAFILDLIGIDVEEVKAILRELAQHGKQAAIELAKRMLEEAQGALKDILIKVLEILERQRSAYILDIIGIDIEQVKAILRELAEHGKQAAIELAKKLLQEVVEGALKDILIRVLEWLQNRNHDAYILDIIGINIEEVKAILRELAEHGKQAAIELAKKMIQEASGIVKDLLVKVLEWLENRNESIQAFDEQSIIDRIMETLREEGTEAAKKLVQELMDGAQGIMKDMLMRLMEKIIILEIEGKLGVHKSPFILDLIGINIEEVKAILRELAQNGMDAAIELAKRMLEHAQGALKDILIKVLEILERQRSAYILDIIGIDIEQVKAILRELAEHGKQAAIELAKRLLQEAQGALKDILIRVLEWLENRNDDAYILDIIGINIEEVKAILRELAEHGKQAAIELAKRLLQEASGIAKDLLVKVLEWLENRNDDAYILDIIGIDMEQIKAILRELAEHGKQAAIELAKRLLQEASGIARDLLVKVLEWLENRNDDAYILDIIGIDMEQIKAILRELAEHGKQAAIELAKRLVQEASGIARDLLVKVLEWLENRN</sequence>
<organism evidence="1 2">
    <name type="scientific">Macrostomum lignano</name>
    <dbReference type="NCBI Taxonomy" id="282301"/>
    <lineage>
        <taxon>Eukaryota</taxon>
        <taxon>Metazoa</taxon>
        <taxon>Spiralia</taxon>
        <taxon>Lophotrochozoa</taxon>
        <taxon>Platyhelminthes</taxon>
        <taxon>Rhabditophora</taxon>
        <taxon>Macrostomorpha</taxon>
        <taxon>Macrostomida</taxon>
        <taxon>Macrostomidae</taxon>
        <taxon>Macrostomum</taxon>
    </lineage>
</organism>